<dbReference type="InterPro" id="IPR023549">
    <property type="entry name" value="Subtilisin_inhibitor"/>
</dbReference>
<comment type="subcellular location">
    <subcellularLocation>
        <location evidence="1">Secreted</location>
    </subcellularLocation>
</comment>
<organism evidence="11 12">
    <name type="scientific">Amycolatopsis japonica</name>
    <dbReference type="NCBI Taxonomy" id="208439"/>
    <lineage>
        <taxon>Bacteria</taxon>
        <taxon>Bacillati</taxon>
        <taxon>Actinomycetota</taxon>
        <taxon>Actinomycetes</taxon>
        <taxon>Pseudonocardiales</taxon>
        <taxon>Pseudonocardiaceae</taxon>
        <taxon>Amycolatopsis</taxon>
        <taxon>Amycolatopsis japonica group</taxon>
    </lineage>
</organism>
<dbReference type="Proteomes" id="UP000028492">
    <property type="component" value="Chromosome"/>
</dbReference>
<keyword evidence="4" id="KW-0964">Secreted</keyword>
<evidence type="ECO:0000256" key="6">
    <source>
        <dbReference type="ARBA" id="ARBA00022900"/>
    </source>
</evidence>
<dbReference type="Gene3D" id="3.30.350.10">
    <property type="entry name" value="Subtilisin inhibitor-like"/>
    <property type="match status" value="1"/>
</dbReference>
<feature type="chain" id="PRO_5039344804" evidence="9">
    <location>
        <begin position="21"/>
        <end position="121"/>
    </location>
</feature>
<evidence type="ECO:0000313" key="11">
    <source>
        <dbReference type="EMBL" id="AIG78668.1"/>
    </source>
</evidence>
<evidence type="ECO:0000313" key="12">
    <source>
        <dbReference type="Proteomes" id="UP000028492"/>
    </source>
</evidence>
<dbReference type="SUPFAM" id="SSF55399">
    <property type="entry name" value="Subtilisin inhibitor"/>
    <property type="match status" value="1"/>
</dbReference>
<reference evidence="11 12" key="1">
    <citation type="journal article" date="2014" name="J. Biotechnol.">
        <title>Complete genome sequence of the actinobacterium Amycolatopsis japonica MG417-CF17(T) (=DSM 44213T) producing (S,S)-N,N'-ethylenediaminedisuccinic acid.</title>
        <authorList>
            <person name="Stegmann E."/>
            <person name="Albersmeier A."/>
            <person name="Spohn M."/>
            <person name="Gert H."/>
            <person name="Weber T."/>
            <person name="Wohlleben W."/>
            <person name="Kalinowski J."/>
            <person name="Ruckert C."/>
        </authorList>
    </citation>
    <scope>NUCLEOTIDE SEQUENCE [LARGE SCALE GENOMIC DNA]</scope>
    <source>
        <strain evidence="12">MG417-CF17 (DSM 44213)</strain>
    </source>
</reference>
<dbReference type="eggNOG" id="ENOG50333FU">
    <property type="taxonomic scope" value="Bacteria"/>
</dbReference>
<dbReference type="GO" id="GO:0005576">
    <property type="term" value="C:extracellular region"/>
    <property type="evidence" value="ECO:0007669"/>
    <property type="project" value="UniProtKB-SubCell"/>
</dbReference>
<keyword evidence="7" id="KW-1015">Disulfide bond</keyword>
<dbReference type="Pfam" id="PF00720">
    <property type="entry name" value="SSI"/>
    <property type="match status" value="1"/>
</dbReference>
<evidence type="ECO:0000256" key="7">
    <source>
        <dbReference type="ARBA" id="ARBA00023157"/>
    </source>
</evidence>
<dbReference type="STRING" id="208439.AJAP_29175"/>
<keyword evidence="5 8" id="KW-0646">Protease inhibitor</keyword>
<evidence type="ECO:0000256" key="4">
    <source>
        <dbReference type="ARBA" id="ARBA00022525"/>
    </source>
</evidence>
<evidence type="ECO:0000256" key="5">
    <source>
        <dbReference type="ARBA" id="ARBA00022690"/>
    </source>
</evidence>
<evidence type="ECO:0000256" key="1">
    <source>
        <dbReference type="ARBA" id="ARBA00004613"/>
    </source>
</evidence>
<feature type="signal peptide" evidence="9">
    <location>
        <begin position="1"/>
        <end position="20"/>
    </location>
</feature>
<dbReference type="AlphaFoldDB" id="A0A075V0C0"/>
<dbReference type="GO" id="GO:0004867">
    <property type="term" value="F:serine-type endopeptidase inhibitor activity"/>
    <property type="evidence" value="ECO:0007669"/>
    <property type="project" value="UniProtKB-KW"/>
</dbReference>
<sequence length="121" mass="12816">MAFFEPIGACVLALACMAPAQPAESTFQLTSHDTRGRIGTVSLTCGPTGGSHPSRGNACGKLSEVDGKFDRLRPEPRACTLEYSPVDVSAVGKWRGEPVTFRTSYANRCVADAESAGVFTF</sequence>
<dbReference type="RefSeq" id="WP_038517083.1">
    <property type="nucleotide sequence ID" value="NZ_CP008953.1"/>
</dbReference>
<evidence type="ECO:0000256" key="8">
    <source>
        <dbReference type="RuleBase" id="RU003471"/>
    </source>
</evidence>
<evidence type="ECO:0000256" key="2">
    <source>
        <dbReference type="ARBA" id="ARBA00010472"/>
    </source>
</evidence>
<dbReference type="EMBL" id="CP008953">
    <property type="protein sequence ID" value="AIG78668.1"/>
    <property type="molecule type" value="Genomic_DNA"/>
</dbReference>
<protein>
    <submittedName>
        <fullName evidence="11">Conserved putative secreted protein</fullName>
    </submittedName>
</protein>
<keyword evidence="6 8" id="KW-0722">Serine protease inhibitor</keyword>
<evidence type="ECO:0000259" key="10">
    <source>
        <dbReference type="Pfam" id="PF00720"/>
    </source>
</evidence>
<proteinExistence type="inferred from homology"/>
<comment type="similarity">
    <text evidence="2 8">Belongs to the protease inhibitor I16 (SSI) family.</text>
</comment>
<keyword evidence="12" id="KW-1185">Reference proteome</keyword>
<dbReference type="InterPro" id="IPR036819">
    <property type="entry name" value="Subtilisin_inhibitor-like_sf"/>
</dbReference>
<comment type="subunit">
    <text evidence="3">Homodimer.</text>
</comment>
<gene>
    <name evidence="11" type="ORF">AJAP_29175</name>
</gene>
<dbReference type="HOGENOM" id="CLU_121949_0_1_11"/>
<name>A0A075V0C0_9PSEU</name>
<accession>A0A075V0C0</accession>
<feature type="domain" description="Subtilisin inhibitor" evidence="10">
    <location>
        <begin position="38"/>
        <end position="107"/>
    </location>
</feature>
<keyword evidence="9" id="KW-0732">Signal</keyword>
<evidence type="ECO:0000256" key="3">
    <source>
        <dbReference type="ARBA" id="ARBA00011738"/>
    </source>
</evidence>
<dbReference type="KEGG" id="aja:AJAP_29175"/>
<dbReference type="PRINTS" id="PR00294">
    <property type="entry name" value="SSBTLNINHBTR"/>
</dbReference>
<evidence type="ECO:0000256" key="9">
    <source>
        <dbReference type="SAM" id="SignalP"/>
    </source>
</evidence>
<dbReference type="InterPro" id="IPR000691">
    <property type="entry name" value="Prot_inh_I16_SSI"/>
</dbReference>